<organism evidence="9 10">
    <name type="scientific">Saguinus oedipus</name>
    <name type="common">Cotton-top tamarin</name>
    <name type="synonym">Oedipomidas oedipus</name>
    <dbReference type="NCBI Taxonomy" id="9490"/>
    <lineage>
        <taxon>Eukaryota</taxon>
        <taxon>Metazoa</taxon>
        <taxon>Chordata</taxon>
        <taxon>Craniata</taxon>
        <taxon>Vertebrata</taxon>
        <taxon>Euteleostomi</taxon>
        <taxon>Mammalia</taxon>
        <taxon>Eutheria</taxon>
        <taxon>Euarchontoglires</taxon>
        <taxon>Primates</taxon>
        <taxon>Haplorrhini</taxon>
        <taxon>Platyrrhini</taxon>
        <taxon>Cebidae</taxon>
        <taxon>Callitrichinae</taxon>
        <taxon>Saguinus</taxon>
    </lineage>
</organism>
<keyword evidence="6" id="KW-0949">S-adenosyl-L-methionine</keyword>
<name>A0ABQ9USF6_SAGOE</name>
<dbReference type="Gene3D" id="1.10.10.1700">
    <property type="entry name" value="Histone-lysine N-methyltransferase"/>
    <property type="match status" value="1"/>
</dbReference>
<keyword evidence="10" id="KW-1185">Reference proteome</keyword>
<dbReference type="PANTHER" id="PTHR12977:SF12">
    <property type="entry name" value="HISTONE-LYSINE N-METHYLTRANSFERASE KMT5B"/>
    <property type="match status" value="1"/>
</dbReference>
<dbReference type="EMBL" id="JASSZA010000010">
    <property type="protein sequence ID" value="KAK2100009.1"/>
    <property type="molecule type" value="Genomic_DNA"/>
</dbReference>
<dbReference type="PANTHER" id="PTHR12977">
    <property type="entry name" value="SUPPRESSOR OF VARIEGATION 4-20-RELATED"/>
    <property type="match status" value="1"/>
</dbReference>
<evidence type="ECO:0000256" key="4">
    <source>
        <dbReference type="ARBA" id="ARBA00022603"/>
    </source>
</evidence>
<keyword evidence="3" id="KW-0158">Chromosome</keyword>
<evidence type="ECO:0000256" key="3">
    <source>
        <dbReference type="ARBA" id="ARBA00022454"/>
    </source>
</evidence>
<evidence type="ECO:0000256" key="6">
    <source>
        <dbReference type="ARBA" id="ARBA00022691"/>
    </source>
</evidence>
<keyword evidence="4" id="KW-0489">Methyltransferase</keyword>
<gene>
    <name evidence="9" type="primary">KMT5B_1</name>
    <name evidence="9" type="ORF">P7K49_021357</name>
</gene>
<proteinExistence type="predicted"/>
<comment type="subcellular location">
    <subcellularLocation>
        <location evidence="2">Chromosome</location>
    </subcellularLocation>
    <subcellularLocation>
        <location evidence="1">Nucleus</location>
    </subcellularLocation>
</comment>
<evidence type="ECO:0000256" key="8">
    <source>
        <dbReference type="ARBA" id="ARBA00023242"/>
    </source>
</evidence>
<dbReference type="Proteomes" id="UP001266305">
    <property type="component" value="Unassembled WGS sequence"/>
</dbReference>
<keyword evidence="5" id="KW-0808">Transferase</keyword>
<feature type="non-terminal residue" evidence="9">
    <location>
        <position position="89"/>
    </location>
</feature>
<protein>
    <submittedName>
        <fullName evidence="9">Histone-lysine N-methyltransferase kmt5b</fullName>
    </submittedName>
</protein>
<keyword evidence="8" id="KW-0539">Nucleus</keyword>
<evidence type="ECO:0000313" key="9">
    <source>
        <dbReference type="EMBL" id="KAK2100009.1"/>
    </source>
</evidence>
<evidence type="ECO:0000256" key="5">
    <source>
        <dbReference type="ARBA" id="ARBA00022679"/>
    </source>
</evidence>
<keyword evidence="7" id="KW-0156">Chromatin regulator</keyword>
<evidence type="ECO:0000256" key="1">
    <source>
        <dbReference type="ARBA" id="ARBA00004123"/>
    </source>
</evidence>
<evidence type="ECO:0000313" key="10">
    <source>
        <dbReference type="Proteomes" id="UP001266305"/>
    </source>
</evidence>
<accession>A0ABQ9USF6</accession>
<feature type="non-terminal residue" evidence="9">
    <location>
        <position position="1"/>
    </location>
</feature>
<comment type="caution">
    <text evidence="9">The sequence shown here is derived from an EMBL/GenBank/DDBJ whole genome shotgun (WGS) entry which is preliminary data.</text>
</comment>
<evidence type="ECO:0000256" key="2">
    <source>
        <dbReference type="ARBA" id="ARBA00004286"/>
    </source>
</evidence>
<evidence type="ECO:0000256" key="7">
    <source>
        <dbReference type="ARBA" id="ARBA00022853"/>
    </source>
</evidence>
<dbReference type="InterPro" id="IPR041938">
    <property type="entry name" value="Hist-Lys_N-MTase_N"/>
</dbReference>
<sequence length="89" mass="10598">FRPIKGRQEELKEVIERFKKDEHLEKAFKCLTSGEWARHYFLNKNKMQEKLFKEHLAEDSGAANTQNYRLCMAEDRGDSIASWAFHVHE</sequence>
<reference evidence="9 10" key="1">
    <citation type="submission" date="2023-05" db="EMBL/GenBank/DDBJ databases">
        <title>B98-5 Cell Line De Novo Hybrid Assembly: An Optical Mapping Approach.</title>
        <authorList>
            <person name="Kananen K."/>
            <person name="Auerbach J.A."/>
            <person name="Kautto E."/>
            <person name="Blachly J.S."/>
        </authorList>
    </citation>
    <scope>NUCLEOTIDE SEQUENCE [LARGE SCALE GENOMIC DNA]</scope>
    <source>
        <strain evidence="9">B95-8</strain>
        <tissue evidence="9">Cell line</tissue>
    </source>
</reference>
<dbReference type="InterPro" id="IPR039977">
    <property type="entry name" value="Suv4-20/Set9"/>
</dbReference>